<evidence type="ECO:0000313" key="3">
    <source>
        <dbReference type="EMBL" id="OIZ95122.1"/>
    </source>
</evidence>
<protein>
    <submittedName>
        <fullName evidence="3">Iron-sulfur cluster assembly scaffold protein</fullName>
    </submittedName>
</protein>
<dbReference type="Pfam" id="PF01592">
    <property type="entry name" value="NifU_N"/>
    <property type="match status" value="1"/>
</dbReference>
<dbReference type="GO" id="GO:0051536">
    <property type="term" value="F:iron-sulfur cluster binding"/>
    <property type="evidence" value="ECO:0007669"/>
    <property type="project" value="InterPro"/>
</dbReference>
<evidence type="ECO:0000313" key="4">
    <source>
        <dbReference type="Proteomes" id="UP000183924"/>
    </source>
</evidence>
<comment type="similarity">
    <text evidence="1">Belongs to the NifU family.</text>
</comment>
<accession>A0A1J8NJN8</accession>
<dbReference type="GO" id="GO:0005506">
    <property type="term" value="F:iron ion binding"/>
    <property type="evidence" value="ECO:0007669"/>
    <property type="project" value="InterPro"/>
</dbReference>
<evidence type="ECO:0000259" key="2">
    <source>
        <dbReference type="Pfam" id="PF01592"/>
    </source>
</evidence>
<evidence type="ECO:0000256" key="1">
    <source>
        <dbReference type="ARBA" id="ARBA00006420"/>
    </source>
</evidence>
<gene>
    <name evidence="3" type="ORF">A1D18_03220</name>
</gene>
<comment type="caution">
    <text evidence="3">The sequence shown here is derived from an EMBL/GenBank/DDBJ whole genome shotgun (WGS) entry which is preliminary data.</text>
</comment>
<dbReference type="PANTHER" id="PTHR10093">
    <property type="entry name" value="IRON-SULFUR CLUSTER ASSEMBLY ENZYME NIFU HOMOLOG"/>
    <property type="match status" value="1"/>
</dbReference>
<keyword evidence="4" id="KW-1185">Reference proteome</keyword>
<reference evidence="3 4" key="1">
    <citation type="submission" date="2016-03" db="EMBL/GenBank/DDBJ databases">
        <title>Comparative genomics of Rickettsiella.</title>
        <authorList>
            <person name="Chandler C."/>
            <person name="Wang Y."/>
        </authorList>
    </citation>
    <scope>NUCLEOTIDE SEQUENCE [LARGE SCALE GENOMIC DNA]</scope>
    <source>
        <strain evidence="3 4">RCFS May 2013</strain>
    </source>
</reference>
<dbReference type="Proteomes" id="UP000183924">
    <property type="component" value="Unassembled WGS sequence"/>
</dbReference>
<dbReference type="FunFam" id="3.90.1010.10:FF:000002">
    <property type="entry name" value="Iron-sulfur cluster assembly scaffold protein NifU"/>
    <property type="match status" value="1"/>
</dbReference>
<dbReference type="EMBL" id="LUKY01000032">
    <property type="protein sequence ID" value="OIZ95122.1"/>
    <property type="molecule type" value="Genomic_DNA"/>
</dbReference>
<dbReference type="SUPFAM" id="SSF82649">
    <property type="entry name" value="SufE/NifU"/>
    <property type="match status" value="1"/>
</dbReference>
<dbReference type="CDD" id="cd06664">
    <property type="entry name" value="IscU_like"/>
    <property type="match status" value="1"/>
</dbReference>
<dbReference type="Gene3D" id="3.90.1010.10">
    <property type="match status" value="1"/>
</dbReference>
<organism evidence="3 4">
    <name type="scientific">Candidatus Rickettsiella isopodorum</name>
    <dbReference type="NCBI Taxonomy" id="1225476"/>
    <lineage>
        <taxon>Bacteria</taxon>
        <taxon>Pseudomonadati</taxon>
        <taxon>Pseudomonadota</taxon>
        <taxon>Gammaproteobacteria</taxon>
        <taxon>Legionellales</taxon>
        <taxon>Coxiellaceae</taxon>
        <taxon>Rickettsiella</taxon>
    </lineage>
</organism>
<dbReference type="InterPro" id="IPR002871">
    <property type="entry name" value="NIF_FeS_clus_asmbl_NifU_N"/>
</dbReference>
<dbReference type="RefSeq" id="WP_071662383.1">
    <property type="nucleotide sequence ID" value="NZ_LUKY01000032.1"/>
</dbReference>
<dbReference type="STRING" id="1225476.A1D18_03220"/>
<feature type="domain" description="NIF system FeS cluster assembly NifU N-terminal" evidence="2">
    <location>
        <begin position="9"/>
        <end position="129"/>
    </location>
</feature>
<proteinExistence type="inferred from homology"/>
<dbReference type="GO" id="GO:0016226">
    <property type="term" value="P:iron-sulfur cluster assembly"/>
    <property type="evidence" value="ECO:0007669"/>
    <property type="project" value="InterPro"/>
</dbReference>
<sequence>MMSDLRELYQEMILDHGRSPRHHHAMPLANRLANGFNQLCGDRLTVYLKTDQDKITAISFQGSGCAISMASASLMSELLSGKTLNEAESLFEIFHQLLTSESTTSEQLLRLKKLAVFSGVKAYPARVKCATLAWHTLLAALNQNTELVSTEH</sequence>
<name>A0A1J8NJN8_9COXI</name>
<dbReference type="OrthoDB" id="9804157at2"/>
<dbReference type="AlphaFoldDB" id="A0A1J8NJN8"/>
<dbReference type="NCBIfam" id="TIGR01994">
    <property type="entry name" value="SUF_scaf_2"/>
    <property type="match status" value="1"/>
</dbReference>